<proteinExistence type="inferred from homology"/>
<dbReference type="PANTHER" id="PTHR43401">
    <property type="entry name" value="L-THREONINE 3-DEHYDROGENASE"/>
    <property type="match status" value="1"/>
</dbReference>
<keyword evidence="9" id="KW-1185">Reference proteome</keyword>
<keyword evidence="4" id="KW-0560">Oxidoreductase</keyword>
<evidence type="ECO:0000256" key="2">
    <source>
        <dbReference type="ARBA" id="ARBA00022723"/>
    </source>
</evidence>
<evidence type="ECO:0000313" key="9">
    <source>
        <dbReference type="Proteomes" id="UP001555826"/>
    </source>
</evidence>
<comment type="similarity">
    <text evidence="5">Belongs to the zinc-containing alcohol dehydrogenase family.</text>
</comment>
<dbReference type="InterPro" id="IPR013149">
    <property type="entry name" value="ADH-like_C"/>
</dbReference>
<accession>A0ABV3P1U6</accession>
<comment type="cofactor">
    <cofactor evidence="1 5">
        <name>Zn(2+)</name>
        <dbReference type="ChEBI" id="CHEBI:29105"/>
    </cofactor>
</comment>
<dbReference type="Pfam" id="PF08240">
    <property type="entry name" value="ADH_N"/>
    <property type="match status" value="1"/>
</dbReference>
<dbReference type="InterPro" id="IPR020843">
    <property type="entry name" value="ER"/>
</dbReference>
<dbReference type="RefSeq" id="WP_367636198.1">
    <property type="nucleotide sequence ID" value="NZ_JBFNQN010000002.1"/>
</dbReference>
<sequence>MHAAFLPGNREVDLREVPDPSPGHGQVVVATRASTICGSDLRAIYREHLGEGPEAYQGVVGGHEPAGRVVAVGSGVDRIAVGDRVVVYHISGCGQCDDCRRGYQISCSAPSRKAYGWQRDGGHADLLLAEERDLLVLPDELTFLDGACVACGFGTAYEALCRLAVSGRDRLLVVGLGPVGLAAGLLAKAMGASRVVGTDPSPDRRALALELGAVDAALAGTDEELDAALGDGAEASVDCSGNGRGQLTALRHTRRWGRAALVGEGGQLSVDVSEVLIHRQLTVHGSWVTSTVRMGELLENLARWGLHPETVVTHRFPLAQAAEAYSVADSGVGGKVGIVWED</sequence>
<comment type="caution">
    <text evidence="8">The sequence shown here is derived from an EMBL/GenBank/DDBJ whole genome shotgun (WGS) entry which is preliminary data.</text>
</comment>
<evidence type="ECO:0000256" key="6">
    <source>
        <dbReference type="SAM" id="MobiDB-lite"/>
    </source>
</evidence>
<evidence type="ECO:0000256" key="4">
    <source>
        <dbReference type="ARBA" id="ARBA00023002"/>
    </source>
</evidence>
<dbReference type="SMART" id="SM00829">
    <property type="entry name" value="PKS_ER"/>
    <property type="match status" value="1"/>
</dbReference>
<reference evidence="8 9" key="1">
    <citation type="submission" date="2024-07" db="EMBL/GenBank/DDBJ databases">
        <authorList>
            <person name="Thanompreechachai J."/>
            <person name="Duangmal K."/>
        </authorList>
    </citation>
    <scope>NUCLEOTIDE SEQUENCE [LARGE SCALE GENOMIC DNA]</scope>
    <source>
        <strain evidence="8 9">KCTC 19886</strain>
    </source>
</reference>
<dbReference type="SUPFAM" id="SSF51735">
    <property type="entry name" value="NAD(P)-binding Rossmann-fold domains"/>
    <property type="match status" value="1"/>
</dbReference>
<dbReference type="InterPro" id="IPR002328">
    <property type="entry name" value="ADH_Zn_CS"/>
</dbReference>
<dbReference type="Pfam" id="PF00107">
    <property type="entry name" value="ADH_zinc_N"/>
    <property type="match status" value="1"/>
</dbReference>
<organism evidence="8 9">
    <name type="scientific">Kineococcus endophyticus</name>
    <dbReference type="NCBI Taxonomy" id="1181883"/>
    <lineage>
        <taxon>Bacteria</taxon>
        <taxon>Bacillati</taxon>
        <taxon>Actinomycetota</taxon>
        <taxon>Actinomycetes</taxon>
        <taxon>Kineosporiales</taxon>
        <taxon>Kineosporiaceae</taxon>
        <taxon>Kineococcus</taxon>
    </lineage>
</organism>
<evidence type="ECO:0000256" key="1">
    <source>
        <dbReference type="ARBA" id="ARBA00001947"/>
    </source>
</evidence>
<dbReference type="InterPro" id="IPR036291">
    <property type="entry name" value="NAD(P)-bd_dom_sf"/>
</dbReference>
<name>A0ABV3P1U6_9ACTN</name>
<keyword evidence="3 5" id="KW-0862">Zinc</keyword>
<dbReference type="EMBL" id="JBFNQN010000002">
    <property type="protein sequence ID" value="MEW9263591.1"/>
    <property type="molecule type" value="Genomic_DNA"/>
</dbReference>
<dbReference type="CDD" id="cd08239">
    <property type="entry name" value="THR_DH_like"/>
    <property type="match status" value="1"/>
</dbReference>
<gene>
    <name evidence="8" type="ORF">AB1207_02405</name>
</gene>
<dbReference type="Gene3D" id="3.90.180.10">
    <property type="entry name" value="Medium-chain alcohol dehydrogenases, catalytic domain"/>
    <property type="match status" value="1"/>
</dbReference>
<dbReference type="InterPro" id="IPR011032">
    <property type="entry name" value="GroES-like_sf"/>
</dbReference>
<dbReference type="Proteomes" id="UP001555826">
    <property type="component" value="Unassembled WGS sequence"/>
</dbReference>
<dbReference type="PANTHER" id="PTHR43401:SF5">
    <property type="entry name" value="ALCOHOL DEHYDROGENASE-RELATED"/>
    <property type="match status" value="1"/>
</dbReference>
<evidence type="ECO:0000256" key="3">
    <source>
        <dbReference type="ARBA" id="ARBA00022833"/>
    </source>
</evidence>
<dbReference type="PROSITE" id="PS00059">
    <property type="entry name" value="ADH_ZINC"/>
    <property type="match status" value="1"/>
</dbReference>
<evidence type="ECO:0000313" key="8">
    <source>
        <dbReference type="EMBL" id="MEW9263591.1"/>
    </source>
</evidence>
<dbReference type="InterPro" id="IPR050129">
    <property type="entry name" value="Zn_alcohol_dh"/>
</dbReference>
<feature type="region of interest" description="Disordered" evidence="6">
    <location>
        <begin position="1"/>
        <end position="23"/>
    </location>
</feature>
<evidence type="ECO:0000259" key="7">
    <source>
        <dbReference type="SMART" id="SM00829"/>
    </source>
</evidence>
<dbReference type="InterPro" id="IPR013154">
    <property type="entry name" value="ADH-like_N"/>
</dbReference>
<feature type="domain" description="Enoyl reductase (ER)" evidence="7">
    <location>
        <begin position="8"/>
        <end position="338"/>
    </location>
</feature>
<dbReference type="SUPFAM" id="SSF50129">
    <property type="entry name" value="GroES-like"/>
    <property type="match status" value="1"/>
</dbReference>
<evidence type="ECO:0000256" key="5">
    <source>
        <dbReference type="RuleBase" id="RU361277"/>
    </source>
</evidence>
<protein>
    <submittedName>
        <fullName evidence="8">Zinc-binding dehydrogenase</fullName>
    </submittedName>
</protein>
<keyword evidence="2 5" id="KW-0479">Metal-binding</keyword>